<proteinExistence type="inferred from homology"/>
<evidence type="ECO:0000259" key="2">
    <source>
        <dbReference type="Pfam" id="PF12850"/>
    </source>
</evidence>
<dbReference type="GO" id="GO:0046872">
    <property type="term" value="F:metal ion binding"/>
    <property type="evidence" value="ECO:0007669"/>
    <property type="project" value="UniProtKB-KW"/>
</dbReference>
<dbReference type="NCBIfam" id="TIGR00040">
    <property type="entry name" value="yfcE"/>
    <property type="match status" value="1"/>
</dbReference>
<dbReference type="OrthoDB" id="9959at2157"/>
<dbReference type="GO" id="GO:0016787">
    <property type="term" value="F:hydrolase activity"/>
    <property type="evidence" value="ECO:0007669"/>
    <property type="project" value="UniProtKB-UniRule"/>
</dbReference>
<accession>A0A2Z2HQ48</accession>
<dbReference type="Pfam" id="PF12850">
    <property type="entry name" value="Metallophos_2"/>
    <property type="match status" value="1"/>
</dbReference>
<evidence type="ECO:0000313" key="3">
    <source>
        <dbReference type="EMBL" id="ARS89240.1"/>
    </source>
</evidence>
<organism evidence="3 4">
    <name type="scientific">Natrarchaeobaculum aegyptiacum</name>
    <dbReference type="NCBI Taxonomy" id="745377"/>
    <lineage>
        <taxon>Archaea</taxon>
        <taxon>Methanobacteriati</taxon>
        <taxon>Methanobacteriota</taxon>
        <taxon>Stenosarchaea group</taxon>
        <taxon>Halobacteria</taxon>
        <taxon>Halobacteriales</taxon>
        <taxon>Natrialbaceae</taxon>
        <taxon>Natrarchaeobaculum</taxon>
    </lineage>
</organism>
<dbReference type="RefSeq" id="WP_086887624.1">
    <property type="nucleotide sequence ID" value="NZ_CP019893.1"/>
</dbReference>
<dbReference type="SUPFAM" id="SSF56300">
    <property type="entry name" value="Metallo-dependent phosphatases"/>
    <property type="match status" value="1"/>
</dbReference>
<dbReference type="InterPro" id="IPR029052">
    <property type="entry name" value="Metallo-depent_PP-like"/>
</dbReference>
<dbReference type="Proteomes" id="UP000250088">
    <property type="component" value="Chromosome"/>
</dbReference>
<dbReference type="InterPro" id="IPR041802">
    <property type="entry name" value="MPP_YfcE"/>
</dbReference>
<dbReference type="PANTHER" id="PTHR43165:SF1">
    <property type="entry name" value="PHOSPHODIESTERASE MJ0936"/>
    <property type="match status" value="1"/>
</dbReference>
<protein>
    <recommendedName>
        <fullName evidence="1">Phosphoesterase</fullName>
        <ecNumber evidence="1">3.1.4.-</ecNumber>
    </recommendedName>
</protein>
<keyword evidence="1" id="KW-0479">Metal-binding</keyword>
<gene>
    <name evidence="3" type="ORF">B1756_05440</name>
</gene>
<feature type="domain" description="Calcineurin-like phosphoesterase" evidence="2">
    <location>
        <begin position="1"/>
        <end position="155"/>
    </location>
</feature>
<dbReference type="AlphaFoldDB" id="A0A2Z2HQ48"/>
<dbReference type="GeneID" id="32893500"/>
<dbReference type="KEGG" id="naj:B1756_05440"/>
<dbReference type="Gene3D" id="3.60.21.10">
    <property type="match status" value="1"/>
</dbReference>
<dbReference type="PANTHER" id="PTHR43165">
    <property type="entry name" value="METALLOPHOSPHOESTERASE"/>
    <property type="match status" value="1"/>
</dbReference>
<comment type="cofactor">
    <cofactor evidence="1">
        <name>a divalent metal cation</name>
        <dbReference type="ChEBI" id="CHEBI:60240"/>
    </cofactor>
</comment>
<sequence>MNIGIVSDTHDNVEAIERAIEIFREEGVEIVIHCGDFVAPLMVDSFDGFELHGVLGNNDGDVANLQAAFDRLGGESELHGRFASLEFDGLSFGVLHGEHRDEVEAIAAGETFDVVCYGHHHHRELREEGRTTVINPGAHVLARSADDRTVAIFDTLSESVRFRSVLEDEG</sequence>
<dbReference type="InterPro" id="IPR053193">
    <property type="entry name" value="MetalloPDE_YfcE-like"/>
</dbReference>
<keyword evidence="4" id="KW-1185">Reference proteome</keyword>
<evidence type="ECO:0000256" key="1">
    <source>
        <dbReference type="RuleBase" id="RU362039"/>
    </source>
</evidence>
<dbReference type="CDD" id="cd00841">
    <property type="entry name" value="MPP_YfcE"/>
    <property type="match status" value="1"/>
</dbReference>
<name>A0A2Z2HQ48_9EURY</name>
<dbReference type="InterPro" id="IPR024654">
    <property type="entry name" value="Calcineurin-like_PHP_lpxH"/>
</dbReference>
<dbReference type="EC" id="3.1.4.-" evidence="1"/>
<evidence type="ECO:0000313" key="4">
    <source>
        <dbReference type="Proteomes" id="UP000250088"/>
    </source>
</evidence>
<dbReference type="EMBL" id="CP019893">
    <property type="protein sequence ID" value="ARS89240.1"/>
    <property type="molecule type" value="Genomic_DNA"/>
</dbReference>
<comment type="similarity">
    <text evidence="1">Belongs to the metallophosphoesterase superfamily. YfcE family.</text>
</comment>
<reference evidence="4" key="1">
    <citation type="submission" date="2017-02" db="EMBL/GenBank/DDBJ databases">
        <title>Natronthermophilus aegyptiacus gen. nov.,sp. nov., an aerobic, extremely halophilic alkalithermophilic archaeon isolated from the athalassohaline Wadi An Natrun, Egypt.</title>
        <authorList>
            <person name="Zhao B."/>
        </authorList>
    </citation>
    <scope>NUCLEOTIDE SEQUENCE [LARGE SCALE GENOMIC DNA]</scope>
    <source>
        <strain evidence="4">JW/NM-HA 15</strain>
    </source>
</reference>
<dbReference type="InterPro" id="IPR000979">
    <property type="entry name" value="Phosphodiesterase_MJ0936/Vps29"/>
</dbReference>